<keyword evidence="2" id="KW-1185">Reference proteome</keyword>
<dbReference type="AlphaFoldDB" id="A0A0R3RX69"/>
<dbReference type="GO" id="GO:0004467">
    <property type="term" value="F:long-chain fatty acid-CoA ligase activity"/>
    <property type="evidence" value="ECO:0007669"/>
    <property type="project" value="TreeGrafter"/>
</dbReference>
<organism evidence="2 3">
    <name type="scientific">Elaeophora elaphi</name>
    <dbReference type="NCBI Taxonomy" id="1147741"/>
    <lineage>
        <taxon>Eukaryota</taxon>
        <taxon>Metazoa</taxon>
        <taxon>Ecdysozoa</taxon>
        <taxon>Nematoda</taxon>
        <taxon>Chromadorea</taxon>
        <taxon>Rhabditida</taxon>
        <taxon>Spirurina</taxon>
        <taxon>Spiruromorpha</taxon>
        <taxon>Filarioidea</taxon>
        <taxon>Onchocercidae</taxon>
        <taxon>Elaeophora</taxon>
    </lineage>
</organism>
<dbReference type="GO" id="GO:0030182">
    <property type="term" value="P:neuron differentiation"/>
    <property type="evidence" value="ECO:0007669"/>
    <property type="project" value="TreeGrafter"/>
</dbReference>
<dbReference type="GO" id="GO:0005886">
    <property type="term" value="C:plasma membrane"/>
    <property type="evidence" value="ECO:0007669"/>
    <property type="project" value="TreeGrafter"/>
</dbReference>
<dbReference type="GO" id="GO:0005783">
    <property type="term" value="C:endoplasmic reticulum"/>
    <property type="evidence" value="ECO:0007669"/>
    <property type="project" value="TreeGrafter"/>
</dbReference>
<keyword evidence="1" id="KW-0436">Ligase</keyword>
<dbReference type="PANTHER" id="PTHR43272">
    <property type="entry name" value="LONG-CHAIN-FATTY-ACID--COA LIGASE"/>
    <property type="match status" value="1"/>
</dbReference>
<accession>A0A0R3RX69</accession>
<evidence type="ECO:0000256" key="1">
    <source>
        <dbReference type="ARBA" id="ARBA00022598"/>
    </source>
</evidence>
<sequence length="154" mass="17255">MNICMCCLVVQGYGLTETYAAGFIVDGKKLLWLYSTEQSTHRDILVSGSNVSPGYWKQPEKTVEDFVIVDEIRYFATGDIGKFRKDGSLCTIVNLRLTIRNDKGNGFGCVSDRKKDLIKMQNGEYILLTKIKMTLLSCPLIDNICCYADSLSLS</sequence>
<reference evidence="3" key="1">
    <citation type="submission" date="2017-02" db="UniProtKB">
        <authorList>
            <consortium name="WormBaseParasite"/>
        </authorList>
    </citation>
    <scope>IDENTIFICATION</scope>
</reference>
<dbReference type="Proteomes" id="UP000050640">
    <property type="component" value="Unplaced"/>
</dbReference>
<evidence type="ECO:0000313" key="3">
    <source>
        <dbReference type="WBParaSite" id="EEL_0000680701-mRNA-1"/>
    </source>
</evidence>
<dbReference type="GO" id="GO:0035336">
    <property type="term" value="P:long-chain fatty-acyl-CoA metabolic process"/>
    <property type="evidence" value="ECO:0007669"/>
    <property type="project" value="TreeGrafter"/>
</dbReference>
<dbReference type="STRING" id="1147741.A0A0R3RX69"/>
<name>A0A0R3RX69_9BILA</name>
<evidence type="ECO:0000313" key="2">
    <source>
        <dbReference type="Proteomes" id="UP000050640"/>
    </source>
</evidence>
<dbReference type="PANTHER" id="PTHR43272:SF108">
    <property type="entry name" value="AMP-BINDING DOMAIN-CONTAINING PROTEIN"/>
    <property type="match status" value="1"/>
</dbReference>
<protein>
    <submittedName>
        <fullName evidence="3">AMP-binding domain-containing protein</fullName>
    </submittedName>
</protein>
<dbReference type="InterPro" id="IPR042099">
    <property type="entry name" value="ANL_N_sf"/>
</dbReference>
<dbReference type="WBParaSite" id="EEL_0000680701-mRNA-1">
    <property type="protein sequence ID" value="EEL_0000680701-mRNA-1"/>
    <property type="gene ID" value="EEL_0000680701"/>
</dbReference>
<dbReference type="SUPFAM" id="SSF56801">
    <property type="entry name" value="Acetyl-CoA synthetase-like"/>
    <property type="match status" value="1"/>
</dbReference>
<proteinExistence type="predicted"/>
<dbReference type="Gene3D" id="3.40.50.12780">
    <property type="entry name" value="N-terminal domain of ligase-like"/>
    <property type="match status" value="1"/>
</dbReference>
<dbReference type="GO" id="GO:0005811">
    <property type="term" value="C:lipid droplet"/>
    <property type="evidence" value="ECO:0007669"/>
    <property type="project" value="TreeGrafter"/>
</dbReference>